<dbReference type="Gene3D" id="3.40.50.300">
    <property type="entry name" value="P-loop containing nucleotide triphosphate hydrolases"/>
    <property type="match status" value="2"/>
</dbReference>
<accession>A0A2X0WXX7</accession>
<dbReference type="GO" id="GO:0003676">
    <property type="term" value="F:nucleic acid binding"/>
    <property type="evidence" value="ECO:0007669"/>
    <property type="project" value="InterPro"/>
</dbReference>
<dbReference type="GO" id="GO:0005524">
    <property type="term" value="F:ATP binding"/>
    <property type="evidence" value="ECO:0007669"/>
    <property type="project" value="InterPro"/>
</dbReference>
<name>A0A2X0WXX7_9GAMM</name>
<sequence>MTENKDNMQIHNVGSYSFAQSGKSTVSDNMGMREMQSRAYGKRNCQYILIQAPPACGKSRALMYLALDKVIKQGLKKVFIAVPQIAIGSSFKNTNLTSSGFFADWEIDGKYNLCLPTTDEQKVARALEFLSDDNAHYLLCSHATLTYFFNRVENKKLFDNTLIAIDEFHHVSEHEDNRLGDVIHTLMHETNAHIIAMTGSYFRGDSVPVLSEEDDRLFDRVIYTYYEQLNGYKYLKSLGIDYAFYSGRWLDAIDPLIDTDKKMIIHIPNVNSRESSGFKNKDVAELLGKIGKVISRDDETGIYLVQDKKGRMLRVADLVTDTDNMQGVTLASLRHGDNLKNLNIIIALNMAKEGFDWPECEYALTVGFRSSLTELVQIIGRATRDCEGKKHAQFTNLLAMPSALVDDVQDGVNSLLKAITLSLLMEQVLAPNVHFRKRGDKKDDVTDNDDIVIKIDDTTVSQEVLDLVNEKGPEIINNLLNDSDTIKTALFSGSDNINESLINDIIFDVIARMHPELDNNDIAVMSKAIATALIIKVLKNREGEDEGNTPDTLGRNTSGGQDGTDTDTEGKGGISGKPFVITDEDNTQFLNINGKFINVNELDFSLIESINPFEKAYQFVSKVIDPDLLLRLQEMTAQMREKMTKGKALQLWPYIQEFVREKKREPLITSTNDYERRLAIALAIIREEKRAKNARDKVESV</sequence>
<dbReference type="RefSeq" id="WP_113744463.1">
    <property type="nucleotide sequence ID" value="NZ_UAPV01000001.1"/>
</dbReference>
<dbReference type="SUPFAM" id="SSF52540">
    <property type="entry name" value="P-loop containing nucleoside triphosphate hydrolases"/>
    <property type="match status" value="1"/>
</dbReference>
<organism evidence="3 4">
    <name type="scientific">Anaerobiospirillum thomasii</name>
    <dbReference type="NCBI Taxonomy" id="179995"/>
    <lineage>
        <taxon>Bacteria</taxon>
        <taxon>Pseudomonadati</taxon>
        <taxon>Pseudomonadota</taxon>
        <taxon>Gammaproteobacteria</taxon>
        <taxon>Aeromonadales</taxon>
        <taxon>Succinivibrionaceae</taxon>
        <taxon>Anaerobiospirillum</taxon>
    </lineage>
</organism>
<dbReference type="AlphaFoldDB" id="A0A2X0WXX7"/>
<dbReference type="InterPro" id="IPR027417">
    <property type="entry name" value="P-loop_NTPase"/>
</dbReference>
<evidence type="ECO:0000313" key="3">
    <source>
        <dbReference type="EMBL" id="SPT70391.1"/>
    </source>
</evidence>
<keyword evidence="4" id="KW-1185">Reference proteome</keyword>
<dbReference type="Proteomes" id="UP000250086">
    <property type="component" value="Unassembled WGS sequence"/>
</dbReference>
<dbReference type="InterPro" id="IPR011545">
    <property type="entry name" value="DEAD/DEAH_box_helicase_dom"/>
</dbReference>
<protein>
    <recommendedName>
        <fullName evidence="2">DEAD/DEAH-box helicase domain-containing protein</fullName>
    </recommendedName>
</protein>
<proteinExistence type="predicted"/>
<feature type="compositionally biased region" description="Polar residues" evidence="1">
    <location>
        <begin position="549"/>
        <end position="558"/>
    </location>
</feature>
<feature type="domain" description="DEAD/DEAH-box helicase" evidence="2">
    <location>
        <begin position="47"/>
        <end position="198"/>
    </location>
</feature>
<feature type="region of interest" description="Disordered" evidence="1">
    <location>
        <begin position="543"/>
        <end position="580"/>
    </location>
</feature>
<evidence type="ECO:0000313" key="4">
    <source>
        <dbReference type="Proteomes" id="UP000250086"/>
    </source>
</evidence>
<gene>
    <name evidence="3" type="ORF">NCTC13093_01806</name>
</gene>
<reference evidence="3 4" key="1">
    <citation type="submission" date="2018-06" db="EMBL/GenBank/DDBJ databases">
        <authorList>
            <consortium name="Pathogen Informatics"/>
            <person name="Doyle S."/>
        </authorList>
    </citation>
    <scope>NUCLEOTIDE SEQUENCE [LARGE SCALE GENOMIC DNA]</scope>
    <source>
        <strain evidence="3 4">NCTC13093</strain>
    </source>
</reference>
<dbReference type="EMBL" id="UAPV01000001">
    <property type="protein sequence ID" value="SPT70391.1"/>
    <property type="molecule type" value="Genomic_DNA"/>
</dbReference>
<evidence type="ECO:0000256" key="1">
    <source>
        <dbReference type="SAM" id="MobiDB-lite"/>
    </source>
</evidence>
<evidence type="ECO:0000259" key="2">
    <source>
        <dbReference type="Pfam" id="PF00270"/>
    </source>
</evidence>
<dbReference type="Pfam" id="PF00270">
    <property type="entry name" value="DEAD"/>
    <property type="match status" value="1"/>
</dbReference>